<keyword evidence="5 9" id="KW-1133">Transmembrane helix</keyword>
<keyword evidence="6 9" id="KW-0764">Sulfate transport</keyword>
<evidence type="ECO:0000256" key="9">
    <source>
        <dbReference type="RuleBase" id="RU366001"/>
    </source>
</evidence>
<feature type="transmembrane region" description="Helical" evidence="9">
    <location>
        <begin position="87"/>
        <end position="110"/>
    </location>
</feature>
<dbReference type="Pfam" id="PF00528">
    <property type="entry name" value="BPD_transp_1"/>
    <property type="match status" value="1"/>
</dbReference>
<dbReference type="InterPro" id="IPR011865">
    <property type="entry name" value="CysT_permease"/>
</dbReference>
<comment type="function">
    <text evidence="9">Part of the ABC transporter complex (TC 3.A.1.6.1) involved in sulfate/thiosulfate import.</text>
</comment>
<sequence>MRIKLRHLAFTSFSGYLLLLIVLPIGAIFQQAFSNGWSAFLRSVTGPMALSAFELTVETALVAAIINVIAGTFVAHMFEKEIPGKTVLNAIVDLPFSIPTTVSGLMLIFLYGPTSPIGMWFLRHGIHLTYSPVAIVIAMVFVTFPYTVRSVQPLLSDMDRGMQEAAATLGARPFRVFRSIVFPTILPGVLTGFSLSFSRALAEFGAVVMVAGNKPMHTEVAAVYLYGLLENDDQQGAAAVSVVLIAVALLALLYQFYLLHYRQRGVVRSLFSKPLNRGRDIHDTPNVTL</sequence>
<name>A0ABY6ZMQ9_9BACL</name>
<dbReference type="PROSITE" id="PS50928">
    <property type="entry name" value="ABC_TM1"/>
    <property type="match status" value="1"/>
</dbReference>
<feature type="transmembrane region" description="Helical" evidence="9">
    <location>
        <begin position="130"/>
        <end position="148"/>
    </location>
</feature>
<evidence type="ECO:0000259" key="10">
    <source>
        <dbReference type="PROSITE" id="PS50928"/>
    </source>
</evidence>
<dbReference type="SUPFAM" id="SSF161098">
    <property type="entry name" value="MetI-like"/>
    <property type="match status" value="1"/>
</dbReference>
<evidence type="ECO:0000256" key="2">
    <source>
        <dbReference type="ARBA" id="ARBA00011779"/>
    </source>
</evidence>
<comment type="caution">
    <text evidence="9">Lacks conserved residue(s) required for the propagation of feature annotation.</text>
</comment>
<keyword evidence="4 9" id="KW-0812">Transmembrane</keyword>
<evidence type="ECO:0000313" key="12">
    <source>
        <dbReference type="Proteomes" id="UP001164761"/>
    </source>
</evidence>
<dbReference type="RefSeq" id="WP_268007285.1">
    <property type="nucleotide sequence ID" value="NZ_BSUT01000001.1"/>
</dbReference>
<feature type="transmembrane region" description="Helical" evidence="9">
    <location>
        <begin position="180"/>
        <end position="202"/>
    </location>
</feature>
<evidence type="ECO:0000256" key="7">
    <source>
        <dbReference type="ARBA" id="ARBA00023136"/>
    </source>
</evidence>
<dbReference type="NCBIfam" id="TIGR00969">
    <property type="entry name" value="3a0106s02"/>
    <property type="match status" value="1"/>
</dbReference>
<keyword evidence="12" id="KW-1185">Reference proteome</keyword>
<evidence type="ECO:0000256" key="4">
    <source>
        <dbReference type="ARBA" id="ARBA00022692"/>
    </source>
</evidence>
<dbReference type="Proteomes" id="UP001164761">
    <property type="component" value="Chromosome"/>
</dbReference>
<evidence type="ECO:0000256" key="6">
    <source>
        <dbReference type="ARBA" id="ARBA00023032"/>
    </source>
</evidence>
<dbReference type="InterPro" id="IPR000515">
    <property type="entry name" value="MetI-like"/>
</dbReference>
<comment type="function">
    <text evidence="8">Part of the ABC transporter complex CysAWTP (TC 3.A.1.6.1) involved in sulfate/thiosulfate import. Probably responsible for the translocation of the substrate across the membrane.</text>
</comment>
<dbReference type="Gene3D" id="1.10.3720.10">
    <property type="entry name" value="MetI-like"/>
    <property type="match status" value="1"/>
</dbReference>
<evidence type="ECO:0000256" key="3">
    <source>
        <dbReference type="ARBA" id="ARBA00022448"/>
    </source>
</evidence>
<feature type="transmembrane region" description="Helical" evidence="9">
    <location>
        <begin position="237"/>
        <end position="259"/>
    </location>
</feature>
<organism evidence="11 12">
    <name type="scientific">Alicyclobacillus fastidiosus</name>
    <dbReference type="NCBI Taxonomy" id="392011"/>
    <lineage>
        <taxon>Bacteria</taxon>
        <taxon>Bacillati</taxon>
        <taxon>Bacillota</taxon>
        <taxon>Bacilli</taxon>
        <taxon>Bacillales</taxon>
        <taxon>Alicyclobacillaceae</taxon>
        <taxon>Alicyclobacillus</taxon>
    </lineage>
</organism>
<dbReference type="EMBL" id="CP104067">
    <property type="protein sequence ID" value="WAH43406.1"/>
    <property type="molecule type" value="Genomic_DNA"/>
</dbReference>
<dbReference type="PANTHER" id="PTHR30406">
    <property type="entry name" value="SULFATE TRANSPORT SYSTEM PERMEASE PROTEIN"/>
    <property type="match status" value="1"/>
</dbReference>
<proteinExistence type="inferred from homology"/>
<dbReference type="CDD" id="cd06261">
    <property type="entry name" value="TM_PBP2"/>
    <property type="match status" value="1"/>
</dbReference>
<comment type="subunit">
    <text evidence="2">The complex is composed of two ATP-binding proteins (CysA), two transmembrane proteins (CysT and CysW) and a solute-binding protein (CysP).</text>
</comment>
<comment type="subcellular location">
    <subcellularLocation>
        <location evidence="1">Membrane</location>
        <topology evidence="1">Multi-pass membrane protein</topology>
    </subcellularLocation>
</comment>
<feature type="transmembrane region" description="Helical" evidence="9">
    <location>
        <begin position="7"/>
        <end position="29"/>
    </location>
</feature>
<gene>
    <name evidence="11" type="primary">cysT</name>
    <name evidence="11" type="ORF">NZD89_08470</name>
</gene>
<dbReference type="InterPro" id="IPR005667">
    <property type="entry name" value="Sulph_transpt2"/>
</dbReference>
<feature type="domain" description="ABC transmembrane type-1" evidence="10">
    <location>
        <begin position="53"/>
        <end position="255"/>
    </location>
</feature>
<dbReference type="InterPro" id="IPR035906">
    <property type="entry name" value="MetI-like_sf"/>
</dbReference>
<evidence type="ECO:0000313" key="11">
    <source>
        <dbReference type="EMBL" id="WAH43406.1"/>
    </source>
</evidence>
<evidence type="ECO:0000256" key="1">
    <source>
        <dbReference type="ARBA" id="ARBA00004141"/>
    </source>
</evidence>
<evidence type="ECO:0000256" key="8">
    <source>
        <dbReference type="ARBA" id="ARBA00025323"/>
    </source>
</evidence>
<feature type="transmembrane region" description="Helical" evidence="9">
    <location>
        <begin position="49"/>
        <end position="75"/>
    </location>
</feature>
<keyword evidence="3 9" id="KW-0813">Transport</keyword>
<accession>A0ABY6ZMQ9</accession>
<protein>
    <recommendedName>
        <fullName evidence="9">Sulfate transport system permease protein CysT</fullName>
    </recommendedName>
</protein>
<dbReference type="PANTHER" id="PTHR30406:SF8">
    <property type="entry name" value="SULFATE TRANSPORT SYSTEM PERMEASE PROTEIN CYST"/>
    <property type="match status" value="1"/>
</dbReference>
<reference evidence="11" key="1">
    <citation type="submission" date="2022-08" db="EMBL/GenBank/DDBJ databases">
        <title>Alicyclobacillus fastidiosus DSM 17978, complete genome.</title>
        <authorList>
            <person name="Wang Q."/>
            <person name="Cai R."/>
            <person name="Wang Z."/>
        </authorList>
    </citation>
    <scope>NUCLEOTIDE SEQUENCE</scope>
    <source>
        <strain evidence="11">DSM 17978</strain>
    </source>
</reference>
<dbReference type="NCBIfam" id="TIGR02139">
    <property type="entry name" value="permease_CysT"/>
    <property type="match status" value="1"/>
</dbReference>
<comment type="similarity">
    <text evidence="9">Belongs to the binding-protein-dependent transport system permease family. CysTW subfamily.</text>
</comment>
<keyword evidence="7 9" id="KW-0472">Membrane</keyword>
<evidence type="ECO:0000256" key="5">
    <source>
        <dbReference type="ARBA" id="ARBA00022989"/>
    </source>
</evidence>